<comment type="subcellular location">
    <subcellularLocation>
        <location evidence="1">Cell membrane</location>
        <topology evidence="1">Multi-pass membrane protein</topology>
    </subcellularLocation>
</comment>
<keyword evidence="6 10" id="KW-1133">Transmembrane helix</keyword>
<feature type="transmembrane region" description="Helical" evidence="10">
    <location>
        <begin position="128"/>
        <end position="149"/>
    </location>
</feature>
<evidence type="ECO:0000256" key="10">
    <source>
        <dbReference type="SAM" id="Phobius"/>
    </source>
</evidence>
<protein>
    <recommendedName>
        <fullName evidence="2">undecaprenyl-diphosphate phosphatase</fullName>
        <ecNumber evidence="2">3.6.1.27</ecNumber>
    </recommendedName>
    <alternativeName>
        <fullName evidence="8">Undecaprenyl pyrophosphate phosphatase</fullName>
    </alternativeName>
</protein>
<evidence type="ECO:0000256" key="6">
    <source>
        <dbReference type="ARBA" id="ARBA00022989"/>
    </source>
</evidence>
<evidence type="ECO:0000256" key="8">
    <source>
        <dbReference type="ARBA" id="ARBA00032707"/>
    </source>
</evidence>
<dbReference type="PANTHER" id="PTHR14969">
    <property type="entry name" value="SPHINGOSINE-1-PHOSPHATE PHOSPHOHYDROLASE"/>
    <property type="match status" value="1"/>
</dbReference>
<keyword evidence="4 10" id="KW-0812">Transmembrane</keyword>
<comment type="caution">
    <text evidence="12">The sequence shown here is derived from an EMBL/GenBank/DDBJ whole genome shotgun (WGS) entry which is preliminary data.</text>
</comment>
<organism evidence="12 13">
    <name type="scientific">Luteimonas colneyensis</name>
    <dbReference type="NCBI Taxonomy" id="2762230"/>
    <lineage>
        <taxon>Bacteria</taxon>
        <taxon>Pseudomonadati</taxon>
        <taxon>Pseudomonadota</taxon>
        <taxon>Gammaproteobacteria</taxon>
        <taxon>Lysobacterales</taxon>
        <taxon>Lysobacteraceae</taxon>
        <taxon>Luteimonas</taxon>
    </lineage>
</organism>
<evidence type="ECO:0000259" key="11">
    <source>
        <dbReference type="SMART" id="SM00014"/>
    </source>
</evidence>
<feature type="transmembrane region" description="Helical" evidence="10">
    <location>
        <begin position="61"/>
        <end position="82"/>
    </location>
</feature>
<dbReference type="Pfam" id="PF01569">
    <property type="entry name" value="PAP2"/>
    <property type="match status" value="1"/>
</dbReference>
<evidence type="ECO:0000256" key="4">
    <source>
        <dbReference type="ARBA" id="ARBA00022692"/>
    </source>
</evidence>
<proteinExistence type="predicted"/>
<dbReference type="InterPro" id="IPR000326">
    <property type="entry name" value="PAP2/HPO"/>
</dbReference>
<keyword evidence="3" id="KW-1003">Cell membrane</keyword>
<dbReference type="InterPro" id="IPR036938">
    <property type="entry name" value="PAP2/HPO_sf"/>
</dbReference>
<feature type="transmembrane region" description="Helical" evidence="10">
    <location>
        <begin position="102"/>
        <end position="121"/>
    </location>
</feature>
<keyword evidence="7 10" id="KW-0472">Membrane</keyword>
<gene>
    <name evidence="12" type="ORF">H9645_03135</name>
</gene>
<evidence type="ECO:0000256" key="2">
    <source>
        <dbReference type="ARBA" id="ARBA00012374"/>
    </source>
</evidence>
<evidence type="ECO:0000256" key="3">
    <source>
        <dbReference type="ARBA" id="ARBA00022475"/>
    </source>
</evidence>
<sequence length="180" mass="19142">MVAAGPPGFDLTLAGIAQRGVGGAMDPAWLLLSRFGHEWGVVPVDIALVALLLLRRRWRAGLFSAVALGGSGLLNMAAKQLFARARPELWTSIAPEHTFSFPSGHAMGSMTLAWVLVLLAWRTPLRRPLAVGLAVFVAGVGWSRVHLGVHYPSDVLAGWALATAWTVACRLAFRRGNGAG</sequence>
<evidence type="ECO:0000256" key="9">
    <source>
        <dbReference type="ARBA" id="ARBA00047594"/>
    </source>
</evidence>
<reference evidence="12 13" key="1">
    <citation type="submission" date="2020-08" db="EMBL/GenBank/DDBJ databases">
        <title>A Genomic Blueprint of the Chicken Gut Microbiome.</title>
        <authorList>
            <person name="Gilroy R."/>
            <person name="Ravi A."/>
            <person name="Getino M."/>
            <person name="Pursley I."/>
            <person name="Horton D.L."/>
            <person name="Alikhan N.-F."/>
            <person name="Baker D."/>
            <person name="Gharbi K."/>
            <person name="Hall N."/>
            <person name="Watson M."/>
            <person name="Adriaenssens E.M."/>
            <person name="Foster-Nyarko E."/>
            <person name="Jarju S."/>
            <person name="Secka A."/>
            <person name="Antonio M."/>
            <person name="Oren A."/>
            <person name="Chaudhuri R."/>
            <person name="La Ragione R.M."/>
            <person name="Hildebrand F."/>
            <person name="Pallen M.J."/>
        </authorList>
    </citation>
    <scope>NUCLEOTIDE SEQUENCE [LARGE SCALE GENOMIC DNA]</scope>
    <source>
        <strain evidence="12 13">Sa2BVA3</strain>
    </source>
</reference>
<evidence type="ECO:0000256" key="5">
    <source>
        <dbReference type="ARBA" id="ARBA00022801"/>
    </source>
</evidence>
<keyword evidence="5" id="KW-0378">Hydrolase</keyword>
<keyword evidence="13" id="KW-1185">Reference proteome</keyword>
<dbReference type="CDD" id="cd03392">
    <property type="entry name" value="PAP2_like_2"/>
    <property type="match status" value="1"/>
</dbReference>
<dbReference type="SUPFAM" id="SSF48317">
    <property type="entry name" value="Acid phosphatase/Vanadium-dependent haloperoxidase"/>
    <property type="match status" value="1"/>
</dbReference>
<dbReference type="Proteomes" id="UP000647183">
    <property type="component" value="Unassembled WGS sequence"/>
</dbReference>
<feature type="transmembrane region" description="Helical" evidence="10">
    <location>
        <begin position="155"/>
        <end position="173"/>
    </location>
</feature>
<evidence type="ECO:0000256" key="7">
    <source>
        <dbReference type="ARBA" id="ARBA00023136"/>
    </source>
</evidence>
<dbReference type="SMART" id="SM00014">
    <property type="entry name" value="acidPPc"/>
    <property type="match status" value="1"/>
</dbReference>
<dbReference type="EMBL" id="JACSQJ010000001">
    <property type="protein sequence ID" value="MBD7987020.1"/>
    <property type="molecule type" value="Genomic_DNA"/>
</dbReference>
<dbReference type="Gene3D" id="1.20.144.10">
    <property type="entry name" value="Phosphatidic acid phosphatase type 2/haloperoxidase"/>
    <property type="match status" value="2"/>
</dbReference>
<feature type="transmembrane region" description="Helical" evidence="10">
    <location>
        <begin position="35"/>
        <end position="54"/>
    </location>
</feature>
<dbReference type="PANTHER" id="PTHR14969:SF62">
    <property type="entry name" value="DECAPRENYLPHOSPHORYL-5-PHOSPHORIBOSE PHOSPHATASE RV3807C-RELATED"/>
    <property type="match status" value="1"/>
</dbReference>
<evidence type="ECO:0000256" key="1">
    <source>
        <dbReference type="ARBA" id="ARBA00004651"/>
    </source>
</evidence>
<evidence type="ECO:0000313" key="12">
    <source>
        <dbReference type="EMBL" id="MBD7987020.1"/>
    </source>
</evidence>
<evidence type="ECO:0000313" key="13">
    <source>
        <dbReference type="Proteomes" id="UP000647183"/>
    </source>
</evidence>
<accession>A0ABR8UG66</accession>
<feature type="domain" description="Phosphatidic acid phosphatase type 2/haloperoxidase" evidence="11">
    <location>
        <begin position="60"/>
        <end position="170"/>
    </location>
</feature>
<comment type="catalytic activity">
    <reaction evidence="9">
        <text>di-trans,octa-cis-undecaprenyl diphosphate + H2O = di-trans,octa-cis-undecaprenyl phosphate + phosphate + H(+)</text>
        <dbReference type="Rhea" id="RHEA:28094"/>
        <dbReference type="ChEBI" id="CHEBI:15377"/>
        <dbReference type="ChEBI" id="CHEBI:15378"/>
        <dbReference type="ChEBI" id="CHEBI:43474"/>
        <dbReference type="ChEBI" id="CHEBI:58405"/>
        <dbReference type="ChEBI" id="CHEBI:60392"/>
        <dbReference type="EC" id="3.6.1.27"/>
    </reaction>
</comment>
<dbReference type="EC" id="3.6.1.27" evidence="2"/>
<name>A0ABR8UG66_9GAMM</name>